<reference evidence="1 2" key="1">
    <citation type="submission" date="2016-07" db="EMBL/GenBank/DDBJ databases">
        <title>Complete genome sequence of the Lentzea guizhouensis DHS C013.</title>
        <authorList>
            <person name="Cao C."/>
        </authorList>
    </citation>
    <scope>NUCLEOTIDE SEQUENCE [LARGE SCALE GENOMIC DNA]</scope>
    <source>
        <strain evidence="1 2">DHS C013</strain>
    </source>
</reference>
<keyword evidence="2" id="KW-1185">Reference proteome</keyword>
<sequence length="172" mass="18880">MRRVGFVLSDEDIELRARLLSLADRHGHATIVVPPDAEGAGYVFSVGAWRRFGVAEAVVIGLDQGMGETLVNAYVKRASAGERFVPGQLYFDFFEGVPITFERVYKGFYPEFFGSAYLLYDGADFAAVQIIVPTPQGHWPWQPDAPEGFGDHQLILTESGVPESWTPGVTGP</sequence>
<evidence type="ECO:0000313" key="1">
    <source>
        <dbReference type="EMBL" id="ANZ39214.1"/>
    </source>
</evidence>
<dbReference type="Proteomes" id="UP000093053">
    <property type="component" value="Chromosome"/>
</dbReference>
<dbReference type="EMBL" id="CP016793">
    <property type="protein sequence ID" value="ANZ39214.1"/>
    <property type="molecule type" value="Genomic_DNA"/>
</dbReference>
<gene>
    <name evidence="1" type="ORF">BBK82_27235</name>
</gene>
<evidence type="ECO:0000313" key="2">
    <source>
        <dbReference type="Proteomes" id="UP000093053"/>
    </source>
</evidence>
<evidence type="ECO:0008006" key="3">
    <source>
        <dbReference type="Google" id="ProtNLM"/>
    </source>
</evidence>
<proteinExistence type="predicted"/>
<dbReference type="Pfam" id="PF14081">
    <property type="entry name" value="DUF4262"/>
    <property type="match status" value="1"/>
</dbReference>
<dbReference type="InterPro" id="IPR025358">
    <property type="entry name" value="DUF4262"/>
</dbReference>
<protein>
    <recommendedName>
        <fullName evidence="3">DUF4262 domain-containing protein</fullName>
    </recommendedName>
</protein>
<name>A0A1B2HNB1_9PSEU</name>
<dbReference type="STRING" id="1586287.BBK82_27235"/>
<dbReference type="OrthoDB" id="511192at2"/>
<dbReference type="KEGG" id="led:BBK82_27235"/>
<dbReference type="AlphaFoldDB" id="A0A1B2HNB1"/>
<organism evidence="1 2">
    <name type="scientific">Lentzea guizhouensis</name>
    <dbReference type="NCBI Taxonomy" id="1586287"/>
    <lineage>
        <taxon>Bacteria</taxon>
        <taxon>Bacillati</taxon>
        <taxon>Actinomycetota</taxon>
        <taxon>Actinomycetes</taxon>
        <taxon>Pseudonocardiales</taxon>
        <taxon>Pseudonocardiaceae</taxon>
        <taxon>Lentzea</taxon>
    </lineage>
</organism>
<accession>A0A1B2HNB1</accession>